<proteinExistence type="predicted"/>
<protein>
    <recommendedName>
        <fullName evidence="3">SAP domain-containing protein</fullName>
    </recommendedName>
</protein>
<feature type="non-terminal residue" evidence="4">
    <location>
        <position position="1"/>
    </location>
</feature>
<reference evidence="4" key="1">
    <citation type="journal article" date="2011" name="Proc. Natl. Acad. Sci. U.S.A.">
        <title>The genome of the fire ant Solenopsis invicta.</title>
        <authorList>
            <person name="Wurm Y."/>
            <person name="Wang J."/>
            <person name="Riba-Grognuz O."/>
            <person name="Corona M."/>
            <person name="Nygaard S."/>
            <person name="Hunt B.G."/>
            <person name="Ingram K.K."/>
            <person name="Falquet L."/>
            <person name="Nipitwattanaphon M."/>
            <person name="Gotzek D."/>
            <person name="Dijkstra M.B."/>
            <person name="Oettler J."/>
            <person name="Comtesse F."/>
            <person name="Shih C.J."/>
            <person name="Wu W.J."/>
            <person name="Yang C.C."/>
            <person name="Thomas J."/>
            <person name="Beaudoing E."/>
            <person name="Pradervand S."/>
            <person name="Flegel V."/>
            <person name="Cook E.D."/>
            <person name="Fabbretti R."/>
            <person name="Stockinger H."/>
            <person name="Long L."/>
            <person name="Farmerie W.G."/>
            <person name="Oakey J."/>
            <person name="Boomsma J.J."/>
            <person name="Pamilo P."/>
            <person name="Yi S.V."/>
            <person name="Heinze J."/>
            <person name="Goodisman M.A."/>
            <person name="Farinelli L."/>
            <person name="Harshman K."/>
            <person name="Hulo N."/>
            <person name="Cerutti L."/>
            <person name="Xenarios I."/>
            <person name="Shoemaker D."/>
            <person name="Keller L."/>
        </authorList>
    </citation>
    <scope>NUCLEOTIDE SEQUENCE [LARGE SCALE GENOMIC DNA]</scope>
</reference>
<dbReference type="InterPro" id="IPR036361">
    <property type="entry name" value="SAP_dom_sf"/>
</dbReference>
<dbReference type="OMA" id="MESKEFT"/>
<dbReference type="HOGENOM" id="CLU_159056_0_0_1"/>
<dbReference type="SUPFAM" id="SSF68906">
    <property type="entry name" value="SAP domain"/>
    <property type="match status" value="1"/>
</dbReference>
<feature type="coiled-coil region" evidence="1">
    <location>
        <begin position="63"/>
        <end position="97"/>
    </location>
</feature>
<dbReference type="PROSITE" id="PS50800">
    <property type="entry name" value="SAP"/>
    <property type="match status" value="1"/>
</dbReference>
<evidence type="ECO:0000313" key="4">
    <source>
        <dbReference type="EMBL" id="EFZ10137.1"/>
    </source>
</evidence>
<dbReference type="Pfam" id="PF02037">
    <property type="entry name" value="SAP"/>
    <property type="match status" value="1"/>
</dbReference>
<feature type="domain" description="SAP" evidence="3">
    <location>
        <begin position="1"/>
        <end position="32"/>
    </location>
</feature>
<dbReference type="InterPro" id="IPR003034">
    <property type="entry name" value="SAP_dom"/>
</dbReference>
<keyword evidence="1" id="KW-0175">Coiled coil</keyword>
<sequence>FTIAQLKEKLRELNLSTSGNKAELLRRLQEADPDGEWMEEDTETPGPSVTTQEDQHYTERRALTIHEREMKICRKEKELAEREMQAMRREIELLRGEQRLNQEHVTEREDVSRGVTKASISAVADLLGHFD</sequence>
<accession>E9JAL6</accession>
<organism>
    <name type="scientific">Solenopsis invicta</name>
    <name type="common">Red imported fire ant</name>
    <name type="synonym">Solenopsis wagneri</name>
    <dbReference type="NCBI Taxonomy" id="13686"/>
    <lineage>
        <taxon>Eukaryota</taxon>
        <taxon>Metazoa</taxon>
        <taxon>Ecdysozoa</taxon>
        <taxon>Arthropoda</taxon>
        <taxon>Hexapoda</taxon>
        <taxon>Insecta</taxon>
        <taxon>Pterygota</taxon>
        <taxon>Neoptera</taxon>
        <taxon>Endopterygota</taxon>
        <taxon>Hymenoptera</taxon>
        <taxon>Apocrita</taxon>
        <taxon>Aculeata</taxon>
        <taxon>Formicoidea</taxon>
        <taxon>Formicidae</taxon>
        <taxon>Myrmicinae</taxon>
        <taxon>Solenopsis</taxon>
    </lineage>
</organism>
<dbReference type="AlphaFoldDB" id="E9JAL6"/>
<evidence type="ECO:0000256" key="2">
    <source>
        <dbReference type="SAM" id="MobiDB-lite"/>
    </source>
</evidence>
<name>E9JAL6_SOLIN</name>
<evidence type="ECO:0000256" key="1">
    <source>
        <dbReference type="SAM" id="Coils"/>
    </source>
</evidence>
<dbReference type="SMART" id="SM00513">
    <property type="entry name" value="SAP"/>
    <property type="match status" value="1"/>
</dbReference>
<feature type="non-terminal residue" evidence="4">
    <location>
        <position position="131"/>
    </location>
</feature>
<feature type="compositionally biased region" description="Acidic residues" evidence="2">
    <location>
        <begin position="31"/>
        <end position="43"/>
    </location>
</feature>
<gene>
    <name evidence="4" type="ORF">SINV_07325</name>
</gene>
<feature type="region of interest" description="Disordered" evidence="2">
    <location>
        <begin position="30"/>
        <end position="57"/>
    </location>
</feature>
<evidence type="ECO:0000259" key="3">
    <source>
        <dbReference type="PROSITE" id="PS50800"/>
    </source>
</evidence>
<dbReference type="EMBL" id="GL770639">
    <property type="protein sequence ID" value="EFZ10137.1"/>
    <property type="molecule type" value="Genomic_DNA"/>
</dbReference>
<dbReference type="Gene3D" id="1.10.720.30">
    <property type="entry name" value="SAP domain"/>
    <property type="match status" value="1"/>
</dbReference>